<gene>
    <name evidence="1" type="ORF">AFUS01_LOCUS35552</name>
</gene>
<sequence>MRSIVVNLKMKLTRAHLAVQMSALVLH</sequence>
<accession>A0A8J2KY01</accession>
<proteinExistence type="predicted"/>
<dbReference type="EMBL" id="CAJVCH010536293">
    <property type="protein sequence ID" value="CAG7825444.1"/>
    <property type="molecule type" value="Genomic_DNA"/>
</dbReference>
<dbReference type="Proteomes" id="UP000708208">
    <property type="component" value="Unassembled WGS sequence"/>
</dbReference>
<evidence type="ECO:0000313" key="1">
    <source>
        <dbReference type="EMBL" id="CAG7825444.1"/>
    </source>
</evidence>
<protein>
    <submittedName>
        <fullName evidence="1">Uncharacterized protein</fullName>
    </submittedName>
</protein>
<dbReference type="AlphaFoldDB" id="A0A8J2KY01"/>
<reference evidence="1" key="1">
    <citation type="submission" date="2021-06" db="EMBL/GenBank/DDBJ databases">
        <authorList>
            <person name="Hodson N. C."/>
            <person name="Mongue J. A."/>
            <person name="Jaron S. K."/>
        </authorList>
    </citation>
    <scope>NUCLEOTIDE SEQUENCE</scope>
</reference>
<name>A0A8J2KY01_9HEXA</name>
<feature type="non-terminal residue" evidence="1">
    <location>
        <position position="1"/>
    </location>
</feature>
<keyword evidence="2" id="KW-1185">Reference proteome</keyword>
<organism evidence="1 2">
    <name type="scientific">Allacma fusca</name>
    <dbReference type="NCBI Taxonomy" id="39272"/>
    <lineage>
        <taxon>Eukaryota</taxon>
        <taxon>Metazoa</taxon>
        <taxon>Ecdysozoa</taxon>
        <taxon>Arthropoda</taxon>
        <taxon>Hexapoda</taxon>
        <taxon>Collembola</taxon>
        <taxon>Symphypleona</taxon>
        <taxon>Sminthuridae</taxon>
        <taxon>Allacma</taxon>
    </lineage>
</organism>
<comment type="caution">
    <text evidence="1">The sequence shown here is derived from an EMBL/GenBank/DDBJ whole genome shotgun (WGS) entry which is preliminary data.</text>
</comment>
<evidence type="ECO:0000313" key="2">
    <source>
        <dbReference type="Proteomes" id="UP000708208"/>
    </source>
</evidence>